<accession>A1WLS4</accession>
<dbReference type="OrthoDB" id="158131at2"/>
<dbReference type="eggNOG" id="COG2253">
    <property type="taxonomic scope" value="Bacteria"/>
</dbReference>
<organism evidence="2 3">
    <name type="scientific">Verminephrobacter eiseniae (strain EF01-2)</name>
    <dbReference type="NCBI Taxonomy" id="391735"/>
    <lineage>
        <taxon>Bacteria</taxon>
        <taxon>Pseudomonadati</taxon>
        <taxon>Pseudomonadota</taxon>
        <taxon>Betaproteobacteria</taxon>
        <taxon>Burkholderiales</taxon>
        <taxon>Comamonadaceae</taxon>
        <taxon>Verminephrobacter</taxon>
    </lineage>
</organism>
<dbReference type="Pfam" id="PF08843">
    <property type="entry name" value="AbiEii"/>
    <property type="match status" value="1"/>
</dbReference>
<dbReference type="Gene3D" id="3.10.450.620">
    <property type="entry name" value="JHP933, nucleotidyltransferase-like core domain"/>
    <property type="match status" value="1"/>
</dbReference>
<keyword evidence="3" id="KW-1185">Reference proteome</keyword>
<dbReference type="HOGENOM" id="CLU_064464_0_0_4"/>
<dbReference type="KEGG" id="vei:Veis_2844"/>
<gene>
    <name evidence="2" type="ordered locus">Veis_2844</name>
</gene>
<feature type="region of interest" description="Disordered" evidence="1">
    <location>
        <begin position="316"/>
        <end position="337"/>
    </location>
</feature>
<dbReference type="GeneID" id="76461342"/>
<evidence type="ECO:0000313" key="2">
    <source>
        <dbReference type="EMBL" id="ABM58581.1"/>
    </source>
</evidence>
<protein>
    <recommendedName>
        <fullName evidence="4">Nucleotidyl transferase AbiEii/AbiGii toxin family protein</fullName>
    </recommendedName>
</protein>
<reference evidence="3" key="1">
    <citation type="submission" date="2006-12" db="EMBL/GenBank/DDBJ databases">
        <title>Complete sequence of chromosome 1 of Verminephrobacter eiseniae EF01-2.</title>
        <authorList>
            <person name="Copeland A."/>
            <person name="Lucas S."/>
            <person name="Lapidus A."/>
            <person name="Barry K."/>
            <person name="Detter J.C."/>
            <person name="Glavina del Rio T."/>
            <person name="Dalin E."/>
            <person name="Tice H."/>
            <person name="Pitluck S."/>
            <person name="Chertkov O."/>
            <person name="Brettin T."/>
            <person name="Bruce D."/>
            <person name="Han C."/>
            <person name="Tapia R."/>
            <person name="Gilna P."/>
            <person name="Schmutz J."/>
            <person name="Larimer F."/>
            <person name="Land M."/>
            <person name="Hauser L."/>
            <person name="Kyrpides N."/>
            <person name="Kim E."/>
            <person name="Stahl D."/>
            <person name="Richardson P."/>
        </authorList>
    </citation>
    <scope>NUCLEOTIDE SEQUENCE [LARGE SCALE GENOMIC DNA]</scope>
    <source>
        <strain evidence="3">EF01-2</strain>
    </source>
</reference>
<name>A1WLS4_VEREI</name>
<proteinExistence type="predicted"/>
<dbReference type="STRING" id="391735.Veis_2844"/>
<dbReference type="AlphaFoldDB" id="A1WLS4"/>
<sequence>MNRQDFNAMVELAMRDDQLSAMRPVVEKELLHHEIFQALDDAGLLKHLVFQGGTSLRLCRGSDRFSEDLDFAGGRDFTADKMQGIEECIEKHIGLRFGLNVTVKEPKEPKGRAVGRSGVALDRWWISIETAPENAAMPRQKIKLEIANIPAYQVELVPLRQNYEFLGGMKEILVNVESVSEILADKIVAFPTSLVDNQGAPLPPTAAKIRYRDLWDIAWLLKKRAELDPRMVASKIRDYGIPNFPELLDRAIEMIPAVVKSAAFQDQMRRFIDAGTVKRTLGDERYLDYLASTVGGQFQEAKAHLQHAAALEAAKAVAAPGQGSTPKKSASPASSAD</sequence>
<feature type="compositionally biased region" description="Low complexity" evidence="1">
    <location>
        <begin position="326"/>
        <end position="337"/>
    </location>
</feature>
<evidence type="ECO:0008006" key="4">
    <source>
        <dbReference type="Google" id="ProtNLM"/>
    </source>
</evidence>
<dbReference type="Proteomes" id="UP000000374">
    <property type="component" value="Chromosome"/>
</dbReference>
<dbReference type="EMBL" id="CP000542">
    <property type="protein sequence ID" value="ABM58581.1"/>
    <property type="molecule type" value="Genomic_DNA"/>
</dbReference>
<evidence type="ECO:0000313" key="3">
    <source>
        <dbReference type="Proteomes" id="UP000000374"/>
    </source>
</evidence>
<evidence type="ECO:0000256" key="1">
    <source>
        <dbReference type="SAM" id="MobiDB-lite"/>
    </source>
</evidence>
<dbReference type="RefSeq" id="WP_011810577.1">
    <property type="nucleotide sequence ID" value="NC_008786.1"/>
</dbReference>
<dbReference type="InterPro" id="IPR014942">
    <property type="entry name" value="AbiEii"/>
</dbReference>